<reference evidence="4" key="2">
    <citation type="journal article" date="2021" name="Sci. Data">
        <title>Chromosome-scale genome sequencing, assembly and annotation of six genomes from subfamily Leishmaniinae.</title>
        <authorList>
            <person name="Almutairi H."/>
            <person name="Urbaniak M.D."/>
            <person name="Bates M.D."/>
            <person name="Jariyapan N."/>
            <person name="Kwakye-Nuako G."/>
            <person name="Thomaz Soccol V."/>
            <person name="Al-Salem W.S."/>
            <person name="Dillon R.J."/>
            <person name="Bates P.A."/>
            <person name="Gatherer D."/>
        </authorList>
    </citation>
    <scope>NUCLEOTIDE SEQUENCE [LARGE SCALE GENOMIC DNA]</scope>
</reference>
<organism evidence="3 4">
    <name type="scientific">Leishmania orientalis</name>
    <dbReference type="NCBI Taxonomy" id="2249476"/>
    <lineage>
        <taxon>Eukaryota</taxon>
        <taxon>Discoba</taxon>
        <taxon>Euglenozoa</taxon>
        <taxon>Kinetoplastea</taxon>
        <taxon>Metakinetoplastina</taxon>
        <taxon>Trypanosomatida</taxon>
        <taxon>Trypanosomatidae</taxon>
        <taxon>Leishmaniinae</taxon>
        <taxon>Leishmania</taxon>
    </lineage>
</organism>
<feature type="compositionally biased region" description="Low complexity" evidence="2">
    <location>
        <begin position="1"/>
        <end position="25"/>
    </location>
</feature>
<protein>
    <submittedName>
        <fullName evidence="3">Uncharacterized protein</fullName>
    </submittedName>
</protein>
<proteinExistence type="predicted"/>
<feature type="compositionally biased region" description="Basic and acidic residues" evidence="2">
    <location>
        <begin position="638"/>
        <end position="651"/>
    </location>
</feature>
<dbReference type="KEGG" id="loi:92358520"/>
<evidence type="ECO:0000256" key="2">
    <source>
        <dbReference type="SAM" id="MobiDB-lite"/>
    </source>
</evidence>
<dbReference type="AlphaFoldDB" id="A0A836KCX6"/>
<dbReference type="EMBL" id="JAFHLR010000033">
    <property type="protein sequence ID" value="KAG5469161.1"/>
    <property type="molecule type" value="Genomic_DNA"/>
</dbReference>
<keyword evidence="4" id="KW-1185">Reference proteome</keyword>
<feature type="coiled-coil region" evidence="1">
    <location>
        <begin position="704"/>
        <end position="731"/>
    </location>
</feature>
<feature type="region of interest" description="Disordered" evidence="2">
    <location>
        <begin position="1"/>
        <end position="41"/>
    </location>
</feature>
<feature type="region of interest" description="Disordered" evidence="2">
    <location>
        <begin position="112"/>
        <end position="150"/>
    </location>
</feature>
<dbReference type="Proteomes" id="UP000674143">
    <property type="component" value="Unassembled WGS sequence"/>
</dbReference>
<evidence type="ECO:0000313" key="3">
    <source>
        <dbReference type="EMBL" id="KAG5469161.1"/>
    </source>
</evidence>
<evidence type="ECO:0000256" key="1">
    <source>
        <dbReference type="SAM" id="Coils"/>
    </source>
</evidence>
<feature type="compositionally biased region" description="Basic and acidic residues" evidence="2">
    <location>
        <begin position="515"/>
        <end position="527"/>
    </location>
</feature>
<feature type="region of interest" description="Disordered" evidence="2">
    <location>
        <begin position="166"/>
        <end position="247"/>
    </location>
</feature>
<name>A0A836KCX6_9TRYP</name>
<dbReference type="GeneID" id="92358520"/>
<gene>
    <name evidence="3" type="ORF">LSCM4_02559</name>
</gene>
<reference evidence="4" key="1">
    <citation type="journal article" date="2021" name="Microbiol. Resour. Announc.">
        <title>LGAAP: Leishmaniinae Genome Assembly and Annotation Pipeline.</title>
        <authorList>
            <person name="Almutairi H."/>
            <person name="Urbaniak M.D."/>
            <person name="Bates M.D."/>
            <person name="Jariyapan N."/>
            <person name="Kwakye-Nuako G."/>
            <person name="Thomaz-Soccol V."/>
            <person name="Al-Salem W.S."/>
            <person name="Dillon R.J."/>
            <person name="Bates P.A."/>
            <person name="Gatherer D."/>
        </authorList>
    </citation>
    <scope>NUCLEOTIDE SEQUENCE [LARGE SCALE GENOMIC DNA]</scope>
</reference>
<feature type="region of interest" description="Disordered" evidence="2">
    <location>
        <begin position="507"/>
        <end position="532"/>
    </location>
</feature>
<dbReference type="RefSeq" id="XP_067060138.1">
    <property type="nucleotide sequence ID" value="XM_067204586.1"/>
</dbReference>
<feature type="region of interest" description="Disordered" evidence="2">
    <location>
        <begin position="634"/>
        <end position="657"/>
    </location>
</feature>
<accession>A0A836KCX6</accession>
<comment type="caution">
    <text evidence="3">The sequence shown here is derived from an EMBL/GenBank/DDBJ whole genome shotgun (WGS) entry which is preliminary data.</text>
</comment>
<keyword evidence="1" id="KW-0175">Coiled coil</keyword>
<evidence type="ECO:0000313" key="4">
    <source>
        <dbReference type="Proteomes" id="UP000674143"/>
    </source>
</evidence>
<feature type="compositionally biased region" description="Polar residues" evidence="2">
    <location>
        <begin position="207"/>
        <end position="224"/>
    </location>
</feature>
<feature type="compositionally biased region" description="Basic and acidic residues" evidence="2">
    <location>
        <begin position="902"/>
        <end position="923"/>
    </location>
</feature>
<feature type="region of interest" description="Disordered" evidence="2">
    <location>
        <begin position="902"/>
        <end position="948"/>
    </location>
</feature>
<feature type="region of interest" description="Disordered" evidence="2">
    <location>
        <begin position="973"/>
        <end position="998"/>
    </location>
</feature>
<feature type="coiled-coil region" evidence="1">
    <location>
        <begin position="273"/>
        <end position="420"/>
    </location>
</feature>
<sequence length="1207" mass="128992">MEEAPSTPLTPAFATTTTSTVVSSVKRPYQSADDTLPSPPPPPFCSHEPRALFCAALSATPPSSRWMLSENTVEGEVDEHGSQPKRVETEISSMLSAWGARSRCRRGQAAVLVSPAPADDSTDATPRSVMASAEGREGSPWAFSTTSEPEHDGLLHITAAALMTRQREEAISSQPSRSLMPSAAALSRAATLQPSEPFPTSAAKLPPSTSQPASSLIPGSSSPATKFGGGGAHSAPSTPTPNDSVKVLPLPLQQGERATASQPAVGEGTRMENEDLRRQLGTLLRIQEELERRCQQREGLTALEKEQALAQLRKMHEEELQELRDAETVAQSNADALAEEVVMLRSELAEVQDELRASMEQQLKYQRQSDEARNEQARMAAEYAAAELQAERSAEVIFQLSELRKKLWAAEERAAAAELALQSLCDQLAAAAAAAEATVAVEGTGEQVAHTPVRDASADAKPMCCSRASGFLSSGAQAAVTAGLFDEAAVLAAVISAMEKHGVSGVLFPSPKPSSRREVGGEAELPHSDSNATAKSIKLPISQHQRAETVPRPLADASIAPMQAHLSNAGLLHCRQHRKSMQVAMARVSDGYQRVAREAAAAANARAAKAGHALSGEVEALGVRLQQSQLLLPPYEGNRQDNESTNHERESAGCQTAQSDLQCRSSVGVVTDAVGAFSVDAPRAAAAASCYDASAATGAYEESLAETQRQLRHERSYIDQLEKELQSLRTSSYGASVLEGLSKIVQDMRLAVCRLIRDAVADVQRIAVQDSQKLQTAVISDDDHRGELVWRDDAGLALRGRWHTMNEDTRYHMSSTSPARQSDGVHRTTPALPASAPLLDFAFVRAVQKSILRAEAHVQQVSATLLSSCQRAAADACTLSGAYETGAPYRPLRMPFSAKDLADDSQRGANGLHEEAPSRRPVENDGTSFGGGKQSLSPSIPFTAAPGKGSAHQQRVYAELRGLLQRLSSAEDGVTACTPAPSSSTPEEFRRLSRARPPQTRPLGLSASLACQPSPYVAAYVVESAEVRREALSCLARGCAAGPVRVSADGRLGFALLTDAIQELRNVGRLLGSMRDAEETREARWQQYMQKWQDAIVAAVDRVWERVDSALTLVRRPEMGGEGLPCYTVELAKASRVLSPLMAMSLSICADPADNKGAQARQRPDAQLSFMHDKENSAVTPHQPSRLAEVLSGKIPSKAGSGAVLYA</sequence>
<dbReference type="SMR" id="A0A836KCX6"/>